<feature type="region of interest" description="Disordered" evidence="1">
    <location>
        <begin position="112"/>
        <end position="270"/>
    </location>
</feature>
<dbReference type="EMBL" id="CADEBC010000587">
    <property type="protein sequence ID" value="CAB3256865.1"/>
    <property type="molecule type" value="Genomic_DNA"/>
</dbReference>
<feature type="compositionally biased region" description="Basic and acidic residues" evidence="1">
    <location>
        <begin position="504"/>
        <end position="517"/>
    </location>
</feature>
<proteinExistence type="predicted"/>
<gene>
    <name evidence="2" type="ORF">APLA_LOCUS15598</name>
</gene>
<feature type="compositionally biased region" description="Polar residues" evidence="1">
    <location>
        <begin position="329"/>
        <end position="343"/>
    </location>
</feature>
<organism evidence="2 3">
    <name type="scientific">Arctia plantaginis</name>
    <name type="common">Wood tiger moth</name>
    <name type="synonym">Phalaena plantaginis</name>
    <dbReference type="NCBI Taxonomy" id="874455"/>
    <lineage>
        <taxon>Eukaryota</taxon>
        <taxon>Metazoa</taxon>
        <taxon>Ecdysozoa</taxon>
        <taxon>Arthropoda</taxon>
        <taxon>Hexapoda</taxon>
        <taxon>Insecta</taxon>
        <taxon>Pterygota</taxon>
        <taxon>Neoptera</taxon>
        <taxon>Endopterygota</taxon>
        <taxon>Lepidoptera</taxon>
        <taxon>Glossata</taxon>
        <taxon>Ditrysia</taxon>
        <taxon>Noctuoidea</taxon>
        <taxon>Erebidae</taxon>
        <taxon>Arctiinae</taxon>
        <taxon>Arctia</taxon>
    </lineage>
</organism>
<evidence type="ECO:0000313" key="2">
    <source>
        <dbReference type="EMBL" id="CAB3256865.1"/>
    </source>
</evidence>
<feature type="compositionally biased region" description="Polar residues" evidence="1">
    <location>
        <begin position="247"/>
        <end position="270"/>
    </location>
</feature>
<evidence type="ECO:0000256" key="1">
    <source>
        <dbReference type="SAM" id="MobiDB-lite"/>
    </source>
</evidence>
<feature type="region of interest" description="Disordered" evidence="1">
    <location>
        <begin position="1"/>
        <end position="33"/>
    </location>
</feature>
<dbReference type="Proteomes" id="UP000494106">
    <property type="component" value="Unassembled WGS sequence"/>
</dbReference>
<accession>A0A8S1BBA1</accession>
<dbReference type="OrthoDB" id="7492290at2759"/>
<keyword evidence="3" id="KW-1185">Reference proteome</keyword>
<feature type="compositionally biased region" description="Low complexity" evidence="1">
    <location>
        <begin position="456"/>
        <end position="473"/>
    </location>
</feature>
<feature type="region of interest" description="Disordered" evidence="1">
    <location>
        <begin position="315"/>
        <end position="344"/>
    </location>
</feature>
<sequence length="1309" mass="147068">MAPRRSVKISSLGKKVSAVPDKARATRRKNTPPLKVPSVITISIPVNKSSLDVPDSVRKIDFNTKIALADEVARSQLIKEPIAVQINPPVLKNKKSRPKLEETQLFNLSTIKTEPEEETKSTATTVKKSNKKTPGKIQPATKVVTRKRVADATTQKPAVKRQKKIATQAANKHDPAENTPEQQNVSETNTPEPENETKTNTIEKKLPLIGDVKNRRSPRKVSSKEVKLPPNEESAEQKVQSKDDSLTKSCISNKSDLTNSLTSPSELSTHNLRKRLRRGKQACDMSLEKPLQSIPEISMSLEKPLQSIPEISCLKSPQNLKSPKPEAVNNKSGTPQSLAITSKKSNEVQRLKTLRVRPSKPLGIKHNKKTEENISKGNNTAPVNSRQNSISSISNLSWTRDISSSSTTTCVTVSSKDFVCIDKKIPLVKLTNVDSEIHKYKSKYVPNADNADEDSSSSSSDDSSSSDSESSADSDSRISPSGCTSVKLNSLHLSSPSRNSVVESKVEEHNPNKKDYGKAAEKLMQALNKIDMEFINWIHDSDFATSDLSKIKEKLFTILNNEFCALRHCRYLQEISNPERTKDPYLNLTNRPKVVENNKERKKLQTKTIESNATELNKTELNHDEPKTVVFKLVNNNTAEGDVVKGNNTECDAVAKKLFKINQPCENTRWLDKDSPKRSDRNVTSVKARVETDQITSNIDESYPEEAFIKPSTSGCGVNSKVRRVSEFNDSASENEDFTADAYANKLTQSAHDDDDALSLFAESITGIESSKMNASIMSTPAEKQIEEYIPKPIQNHLISPPNYSYRPTKISDHAKNVIVKTVCEKQNADSTSIYKESNDLPSEYKESESLTDSVESNQEVIPKSSAIQVNSPYNVNSPCLIANLYTLKPKKHNVIFRGYCFFNLIHRCSSSLYGKPCRYSHDIPDEKVVSKKLSILSNEILLKEYMLIRKNQHIMRRFGMCVLFECVKRKLTRVVVEIAYDFLIKGVKGLQIDETLKVTAVEVALLYLNEIDLSVCEDILKLRVGDSLLCEVFMQIMTSTQNFSRFKPVFLSLTYFMVNNDRTFGLEVAEQILERVCILPFDETVVRALIQIMRLTKPEIFLNSMIVHFENLISPRQDIFDEYALVKGEINFEKSVSKVKEQRPVSINQPVMPQSVDHPLLLLPVAQPQKIQAVDQPLNVRPEMRECVPLPPSPDTTHLDNMNKMTEDHVTPKITRTILGFRSAPTSQTAVISPSSSNEEKALSHNKWKNRSILQKIAKNNFFSPRQTSPFMRFSGMPGRHIRKRQFNHRQVTLGRSPIAYPPPGQDF</sequence>
<feature type="compositionally biased region" description="Polar residues" evidence="1">
    <location>
        <begin position="477"/>
        <end position="502"/>
    </location>
</feature>
<name>A0A8S1BBA1_ARCPL</name>
<protein>
    <submittedName>
        <fullName evidence="2">Uncharacterized protein</fullName>
    </submittedName>
</protein>
<feature type="compositionally biased region" description="Basic and acidic residues" evidence="1">
    <location>
        <begin position="195"/>
        <end position="206"/>
    </location>
</feature>
<feature type="region of interest" description="Disordered" evidence="1">
    <location>
        <begin position="444"/>
        <end position="517"/>
    </location>
</feature>
<comment type="caution">
    <text evidence="2">The sequence shown here is derived from an EMBL/GenBank/DDBJ whole genome shotgun (WGS) entry which is preliminary data.</text>
</comment>
<feature type="region of interest" description="Disordered" evidence="1">
    <location>
        <begin position="360"/>
        <end position="388"/>
    </location>
</feature>
<feature type="compositionally biased region" description="Basic and acidic residues" evidence="1">
    <location>
        <begin position="235"/>
        <end position="246"/>
    </location>
</feature>
<evidence type="ECO:0000313" key="3">
    <source>
        <dbReference type="Proteomes" id="UP000494106"/>
    </source>
</evidence>
<reference evidence="2 3" key="1">
    <citation type="submission" date="2020-04" db="EMBL/GenBank/DDBJ databases">
        <authorList>
            <person name="Wallbank WR R."/>
            <person name="Pardo Diaz C."/>
            <person name="Kozak K."/>
            <person name="Martin S."/>
            <person name="Jiggins C."/>
            <person name="Moest M."/>
            <person name="Warren A I."/>
            <person name="Byers J.R.P. K."/>
            <person name="Montejo-Kovacevich G."/>
            <person name="Yen C E."/>
        </authorList>
    </citation>
    <scope>NUCLEOTIDE SEQUENCE [LARGE SCALE GENOMIC DNA]</scope>
</reference>